<comment type="caution">
    <text evidence="11">The sequence shown here is derived from an EMBL/GenBank/DDBJ whole genome shotgun (WGS) entry which is preliminary data.</text>
</comment>
<reference evidence="11 12" key="1">
    <citation type="journal article" date="2015" name="Int. J. Syst. Evol. Microbiol.">
        <title>Sporolactobacillus shoreae sp. nov. and Sporolactobacillus spathodeae sp. nov., two spore-forming lactic acid bacteria isolated from tree barks in Thailand.</title>
        <authorList>
            <person name="Thamacharoensuk T."/>
            <person name="Kitahara M."/>
            <person name="Ohkuma M."/>
            <person name="Thongchul N."/>
            <person name="Tanasupawat S."/>
        </authorList>
    </citation>
    <scope>NUCLEOTIDE SEQUENCE [LARGE SCALE GENOMIC DNA]</scope>
    <source>
        <strain evidence="11 12">BK92</strain>
    </source>
</reference>
<evidence type="ECO:0000259" key="10">
    <source>
        <dbReference type="Pfam" id="PF16916"/>
    </source>
</evidence>
<evidence type="ECO:0000313" key="11">
    <source>
        <dbReference type="EMBL" id="TGA98185.1"/>
    </source>
</evidence>
<dbReference type="InterPro" id="IPR058533">
    <property type="entry name" value="Cation_efflux_TM"/>
</dbReference>
<dbReference type="GO" id="GO:0005886">
    <property type="term" value="C:plasma membrane"/>
    <property type="evidence" value="ECO:0007669"/>
    <property type="project" value="TreeGrafter"/>
</dbReference>
<keyword evidence="4 8" id="KW-0812">Transmembrane</keyword>
<evidence type="ECO:0000313" key="12">
    <source>
        <dbReference type="Proteomes" id="UP000298347"/>
    </source>
</evidence>
<evidence type="ECO:0000256" key="7">
    <source>
        <dbReference type="ARBA" id="ARBA00023136"/>
    </source>
</evidence>
<dbReference type="InterPro" id="IPR027470">
    <property type="entry name" value="Cation_efflux_CTD"/>
</dbReference>
<dbReference type="Pfam" id="PF16916">
    <property type="entry name" value="ZT_dimer"/>
    <property type="match status" value="1"/>
</dbReference>
<dbReference type="GO" id="GO:0005385">
    <property type="term" value="F:zinc ion transmembrane transporter activity"/>
    <property type="evidence" value="ECO:0007669"/>
    <property type="project" value="TreeGrafter"/>
</dbReference>
<dbReference type="InterPro" id="IPR050681">
    <property type="entry name" value="CDF/SLC30A"/>
</dbReference>
<comment type="subcellular location">
    <subcellularLocation>
        <location evidence="1">Membrane</location>
        <topology evidence="1">Multi-pass membrane protein</topology>
    </subcellularLocation>
</comment>
<feature type="transmembrane region" description="Helical" evidence="8">
    <location>
        <begin position="62"/>
        <end position="83"/>
    </location>
</feature>
<name>A0A4Z0GNN6_9BACL</name>
<dbReference type="SUPFAM" id="SSF160240">
    <property type="entry name" value="Cation efflux protein cytoplasmic domain-like"/>
    <property type="match status" value="1"/>
</dbReference>
<dbReference type="SUPFAM" id="SSF161111">
    <property type="entry name" value="Cation efflux protein transmembrane domain-like"/>
    <property type="match status" value="1"/>
</dbReference>
<dbReference type="Pfam" id="PF01545">
    <property type="entry name" value="Cation_efflux"/>
    <property type="match status" value="1"/>
</dbReference>
<feature type="domain" description="Cation efflux protein transmembrane" evidence="9">
    <location>
        <begin position="29"/>
        <end position="222"/>
    </location>
</feature>
<comment type="similarity">
    <text evidence="2">Belongs to the cation diffusion facilitator (CDF) transporter (TC 2.A.4) family. SLC30A subfamily.</text>
</comment>
<keyword evidence="3" id="KW-0813">Transport</keyword>
<evidence type="ECO:0000256" key="1">
    <source>
        <dbReference type="ARBA" id="ARBA00004141"/>
    </source>
</evidence>
<dbReference type="PANTHER" id="PTHR11562:SF17">
    <property type="entry name" value="RE54080P-RELATED"/>
    <property type="match status" value="1"/>
</dbReference>
<feature type="transmembrane region" description="Helical" evidence="8">
    <location>
        <begin position="95"/>
        <end position="114"/>
    </location>
</feature>
<dbReference type="Proteomes" id="UP000298347">
    <property type="component" value="Unassembled WGS sequence"/>
</dbReference>
<evidence type="ECO:0000256" key="4">
    <source>
        <dbReference type="ARBA" id="ARBA00022692"/>
    </source>
</evidence>
<evidence type="ECO:0000256" key="6">
    <source>
        <dbReference type="ARBA" id="ARBA00023065"/>
    </source>
</evidence>
<dbReference type="InterPro" id="IPR036837">
    <property type="entry name" value="Cation_efflux_CTD_sf"/>
</dbReference>
<dbReference type="AlphaFoldDB" id="A0A4Z0GNN6"/>
<evidence type="ECO:0000259" key="9">
    <source>
        <dbReference type="Pfam" id="PF01545"/>
    </source>
</evidence>
<dbReference type="EMBL" id="SRJD01000009">
    <property type="protein sequence ID" value="TGA98185.1"/>
    <property type="molecule type" value="Genomic_DNA"/>
</dbReference>
<proteinExistence type="inferred from homology"/>
<feature type="transmembrane region" description="Helical" evidence="8">
    <location>
        <begin position="28"/>
        <end position="50"/>
    </location>
</feature>
<dbReference type="Gene3D" id="1.20.1510.10">
    <property type="entry name" value="Cation efflux protein transmembrane domain"/>
    <property type="match status" value="1"/>
</dbReference>
<feature type="transmembrane region" description="Helical" evidence="8">
    <location>
        <begin position="134"/>
        <end position="152"/>
    </location>
</feature>
<keyword evidence="12" id="KW-1185">Reference proteome</keyword>
<evidence type="ECO:0000256" key="3">
    <source>
        <dbReference type="ARBA" id="ARBA00022448"/>
    </source>
</evidence>
<keyword evidence="6" id="KW-0406">Ion transport</keyword>
<evidence type="ECO:0000256" key="5">
    <source>
        <dbReference type="ARBA" id="ARBA00022989"/>
    </source>
</evidence>
<dbReference type="PANTHER" id="PTHR11562">
    <property type="entry name" value="CATION EFFLUX PROTEIN/ ZINC TRANSPORTER"/>
    <property type="match status" value="1"/>
</dbReference>
<gene>
    <name evidence="11" type="ORF">E4665_09550</name>
</gene>
<evidence type="ECO:0000256" key="8">
    <source>
        <dbReference type="SAM" id="Phobius"/>
    </source>
</evidence>
<sequence length="313" mass="34239">MESAELTKGIKDTGIKNHDHGHSANQGALFASFFLITCFMIVEFIGGLYSHSLALLSDAGHMLSDSISLGLSFTALMVGARVPANNKKTFGYRRFEILSALFNGVLLLAISVWITIEALLRLSRPVEVASTEMLVIASIGMLVNLAVAWILMRGEAKENLNVRSALIHVLGDLLGSVGAIAAAVIIGLTGWQFADPIASIIVSLIILKSGWQVARESVNILMESKPDYLNLDEIRLEVCTIKGVVDLHDLHVWTITSGFHSLSCHLKVAEEADRDDILRKVEQILEKYKLEHSTIQIEGAHYADCHSDCAHQK</sequence>
<protein>
    <submittedName>
        <fullName evidence="11">Cation transporter</fullName>
    </submittedName>
</protein>
<accession>A0A4Z0GNN6</accession>
<evidence type="ECO:0000256" key="2">
    <source>
        <dbReference type="ARBA" id="ARBA00008873"/>
    </source>
</evidence>
<dbReference type="InterPro" id="IPR027469">
    <property type="entry name" value="Cation_efflux_TMD_sf"/>
</dbReference>
<dbReference type="OrthoDB" id="9809646at2"/>
<feature type="transmembrane region" description="Helical" evidence="8">
    <location>
        <begin position="173"/>
        <end position="191"/>
    </location>
</feature>
<organism evidence="11 12">
    <name type="scientific">Sporolactobacillus shoreae</name>
    <dbReference type="NCBI Taxonomy" id="1465501"/>
    <lineage>
        <taxon>Bacteria</taxon>
        <taxon>Bacillati</taxon>
        <taxon>Bacillota</taxon>
        <taxon>Bacilli</taxon>
        <taxon>Bacillales</taxon>
        <taxon>Sporolactobacillaceae</taxon>
        <taxon>Sporolactobacillus</taxon>
    </lineage>
</organism>
<dbReference type="RefSeq" id="WP_135348565.1">
    <property type="nucleotide sequence ID" value="NZ_SRJD01000009.1"/>
</dbReference>
<keyword evidence="5 8" id="KW-1133">Transmembrane helix</keyword>
<feature type="domain" description="Cation efflux protein cytoplasmic" evidence="10">
    <location>
        <begin position="227"/>
        <end position="298"/>
    </location>
</feature>
<dbReference type="InterPro" id="IPR002524">
    <property type="entry name" value="Cation_efflux"/>
</dbReference>
<keyword evidence="7 8" id="KW-0472">Membrane</keyword>
<dbReference type="NCBIfam" id="TIGR01297">
    <property type="entry name" value="CDF"/>
    <property type="match status" value="1"/>
</dbReference>